<dbReference type="Gene3D" id="2.40.10.270">
    <property type="entry name" value="Bacteriophage SPP1 head-tail adaptor protein"/>
    <property type="match status" value="1"/>
</dbReference>
<dbReference type="NCBIfam" id="TIGR01563">
    <property type="entry name" value="gp16_SPP1"/>
    <property type="match status" value="1"/>
</dbReference>
<keyword evidence="2" id="KW-1185">Reference proteome</keyword>
<dbReference type="RefSeq" id="WP_150588142.1">
    <property type="nucleotide sequence ID" value="NZ_CABPSH010000002.1"/>
</dbReference>
<organism evidence="1 2">
    <name type="scientific">Pandoraea eparura</name>
    <dbReference type="NCBI Taxonomy" id="2508291"/>
    <lineage>
        <taxon>Bacteria</taxon>
        <taxon>Pseudomonadati</taxon>
        <taxon>Pseudomonadota</taxon>
        <taxon>Betaproteobacteria</taxon>
        <taxon>Burkholderiales</taxon>
        <taxon>Burkholderiaceae</taxon>
        <taxon>Pandoraea</taxon>
    </lineage>
</organism>
<proteinExistence type="predicted"/>
<evidence type="ECO:0000313" key="2">
    <source>
        <dbReference type="Proteomes" id="UP000400981"/>
    </source>
</evidence>
<evidence type="ECO:0008006" key="3">
    <source>
        <dbReference type="Google" id="ProtNLM"/>
    </source>
</evidence>
<dbReference type="AlphaFoldDB" id="A0A5E4SKJ5"/>
<dbReference type="InterPro" id="IPR038666">
    <property type="entry name" value="SSP1_head-tail_sf"/>
</dbReference>
<dbReference type="Proteomes" id="UP000400981">
    <property type="component" value="Unassembled WGS sequence"/>
</dbReference>
<reference evidence="1 2" key="1">
    <citation type="submission" date="2019-08" db="EMBL/GenBank/DDBJ databases">
        <authorList>
            <person name="Peeters C."/>
        </authorList>
    </citation>
    <scope>NUCLEOTIDE SEQUENCE [LARGE SCALE GENOMIC DNA]</scope>
    <source>
        <strain evidence="1 2">LMG 31012</strain>
    </source>
</reference>
<evidence type="ECO:0000313" key="1">
    <source>
        <dbReference type="EMBL" id="VVD76386.1"/>
    </source>
</evidence>
<protein>
    <recommendedName>
        <fullName evidence="3">Head-tail adaptor protein</fullName>
    </recommendedName>
</protein>
<dbReference type="InterPro" id="IPR008767">
    <property type="entry name" value="Phage_SPP1_head-tail_adaptor"/>
</dbReference>
<dbReference type="Pfam" id="PF05521">
    <property type="entry name" value="Phage_HCP"/>
    <property type="match status" value="1"/>
</dbReference>
<dbReference type="OrthoDB" id="7064770at2"/>
<dbReference type="EMBL" id="CABPSH010000002">
    <property type="protein sequence ID" value="VVD76386.1"/>
    <property type="molecule type" value="Genomic_DNA"/>
</dbReference>
<sequence>MEFPTIGELNQRIKISTRSDYPVLETDIASDYSGRRDRWAKIEPVGSAVYFGNAQTEVKVTHRIWIRYEHGIDANVEVDDGQSVYRVRRVSDLKGAKRFTVLEVEELGDV</sequence>
<name>A0A5E4SKJ5_9BURK</name>
<gene>
    <name evidence="1" type="ORF">PEP31012_00864</name>
</gene>
<accession>A0A5E4SKJ5</accession>